<comment type="subcellular location">
    <subcellularLocation>
        <location evidence="1 12">Mitochondrion membrane</location>
        <topology evidence="1 12">Single-pass membrane protein</topology>
    </subcellularLocation>
</comment>
<sequence length="54" mass="6845">MPQMNPMNWMFLYSYFFLAFSLFNIMSYFNFTLLIKNKNFKMKNYFKTSKLWSW</sequence>
<evidence type="ECO:0000256" key="1">
    <source>
        <dbReference type="ARBA" id="ARBA00004304"/>
    </source>
</evidence>
<evidence type="ECO:0000256" key="6">
    <source>
        <dbReference type="ARBA" id="ARBA00022692"/>
    </source>
</evidence>
<dbReference type="GO" id="GO:0015986">
    <property type="term" value="P:proton motive force-driven ATP synthesis"/>
    <property type="evidence" value="ECO:0007669"/>
    <property type="project" value="InterPro"/>
</dbReference>
<organism evidence="14">
    <name type="scientific">Megabeleses liriodendrovorax</name>
    <dbReference type="NCBI Taxonomy" id="2735432"/>
    <lineage>
        <taxon>Eukaryota</taxon>
        <taxon>Metazoa</taxon>
        <taxon>Ecdysozoa</taxon>
        <taxon>Arthropoda</taxon>
        <taxon>Hexapoda</taxon>
        <taxon>Insecta</taxon>
        <taxon>Pterygota</taxon>
        <taxon>Neoptera</taxon>
        <taxon>Endopterygota</taxon>
        <taxon>Hymenoptera</taxon>
        <taxon>Tenthredinoidea</taxon>
        <taxon>Tenthredinidae</taxon>
        <taxon>Allantinae</taxon>
        <taxon>Megabeleses</taxon>
    </lineage>
</organism>
<dbReference type="RefSeq" id="YP_010134324.1">
    <property type="nucleotide sequence ID" value="NC_056795.1"/>
</dbReference>
<accession>A0A8F0WGV6</accession>
<evidence type="ECO:0000256" key="10">
    <source>
        <dbReference type="ARBA" id="ARBA00023128"/>
    </source>
</evidence>
<reference evidence="14" key="1">
    <citation type="journal article" date="2021" name="Insects">
        <title>Mitochondrial Phylogenomics of Tenthredinidae (Hymenoptera: Tenthredinoidea) Supports the Monophyly of Megabelesesinae as a Subfamily.</title>
        <authorList>
            <person name="Niu G."/>
            <person name="Jiang S."/>
            <person name="Dogan O."/>
            <person name="Korkmaz E.M."/>
            <person name="Budak M."/>
            <person name="Wu D."/>
            <person name="Wei M."/>
        </authorList>
    </citation>
    <scope>NUCLEOTIDE SEQUENCE</scope>
</reference>
<keyword evidence="4 12" id="KW-0813">Transport</keyword>
<dbReference type="InterPro" id="IPR001421">
    <property type="entry name" value="ATP8_metazoa"/>
</dbReference>
<dbReference type="GO" id="GO:0031966">
    <property type="term" value="C:mitochondrial membrane"/>
    <property type="evidence" value="ECO:0007669"/>
    <property type="project" value="UniProtKB-SubCell"/>
</dbReference>
<name>A0A8F0WGV6_9HYME</name>
<evidence type="ECO:0000256" key="2">
    <source>
        <dbReference type="ARBA" id="ARBA00008892"/>
    </source>
</evidence>
<keyword evidence="11 13" id="KW-0472">Membrane</keyword>
<dbReference type="EMBL" id="MW255939">
    <property type="protein sequence ID" value="QWM93814.1"/>
    <property type="molecule type" value="Genomic_DNA"/>
</dbReference>
<keyword evidence="5 12" id="KW-0138">CF(0)</keyword>
<protein>
    <recommendedName>
        <fullName evidence="12">ATP synthase complex subunit 8</fullName>
    </recommendedName>
</protein>
<comment type="subunit">
    <text evidence="3">F-type ATPases have 2 components, CF(1) - the catalytic core - and CF(0) - the membrane proton channel.</text>
</comment>
<keyword evidence="9 12" id="KW-0406">Ion transport</keyword>
<comment type="similarity">
    <text evidence="2 12">Belongs to the ATPase protein 8 family.</text>
</comment>
<evidence type="ECO:0000256" key="13">
    <source>
        <dbReference type="SAM" id="Phobius"/>
    </source>
</evidence>
<gene>
    <name evidence="14" type="primary">ATP8</name>
</gene>
<dbReference type="GO" id="GO:0045259">
    <property type="term" value="C:proton-transporting ATP synthase complex"/>
    <property type="evidence" value="ECO:0007669"/>
    <property type="project" value="UniProtKB-KW"/>
</dbReference>
<keyword evidence="8 13" id="KW-1133">Transmembrane helix</keyword>
<evidence type="ECO:0000256" key="12">
    <source>
        <dbReference type="RuleBase" id="RU003661"/>
    </source>
</evidence>
<geneLocation type="mitochondrion" evidence="14"/>
<evidence type="ECO:0000256" key="4">
    <source>
        <dbReference type="ARBA" id="ARBA00022448"/>
    </source>
</evidence>
<dbReference type="CTD" id="4509"/>
<dbReference type="AlphaFoldDB" id="A0A8F0WGV6"/>
<keyword evidence="7 12" id="KW-0375">Hydrogen ion transport</keyword>
<evidence type="ECO:0000256" key="8">
    <source>
        <dbReference type="ARBA" id="ARBA00022989"/>
    </source>
</evidence>
<dbReference type="GeneID" id="67124133"/>
<dbReference type="Pfam" id="PF00895">
    <property type="entry name" value="ATP-synt_8"/>
    <property type="match status" value="1"/>
</dbReference>
<evidence type="ECO:0000256" key="5">
    <source>
        <dbReference type="ARBA" id="ARBA00022547"/>
    </source>
</evidence>
<feature type="transmembrane region" description="Helical" evidence="13">
    <location>
        <begin position="12"/>
        <end position="35"/>
    </location>
</feature>
<evidence type="ECO:0000256" key="7">
    <source>
        <dbReference type="ARBA" id="ARBA00022781"/>
    </source>
</evidence>
<evidence type="ECO:0000256" key="11">
    <source>
        <dbReference type="ARBA" id="ARBA00023136"/>
    </source>
</evidence>
<keyword evidence="10 12" id="KW-0496">Mitochondrion</keyword>
<keyword evidence="6 12" id="KW-0812">Transmembrane</keyword>
<proteinExistence type="inferred from homology"/>
<evidence type="ECO:0000256" key="9">
    <source>
        <dbReference type="ARBA" id="ARBA00023065"/>
    </source>
</evidence>
<evidence type="ECO:0000256" key="3">
    <source>
        <dbReference type="ARBA" id="ARBA00011291"/>
    </source>
</evidence>
<dbReference type="GO" id="GO:0015078">
    <property type="term" value="F:proton transmembrane transporter activity"/>
    <property type="evidence" value="ECO:0007669"/>
    <property type="project" value="InterPro"/>
</dbReference>
<evidence type="ECO:0000313" key="14">
    <source>
        <dbReference type="EMBL" id="QWM93814.1"/>
    </source>
</evidence>